<proteinExistence type="predicted"/>
<dbReference type="RefSeq" id="WP_041964140.1">
    <property type="nucleotide sequence ID" value="NZ_BASE01000008.1"/>
</dbReference>
<reference evidence="2 3" key="1">
    <citation type="submission" date="2013-06" db="EMBL/GenBank/DDBJ databases">
        <title>Whole genome shotgun sequence of Bacillus selenatarsenatis SF-1.</title>
        <authorList>
            <person name="Kuroda M."/>
            <person name="Sei K."/>
            <person name="Yamashita M."/>
            <person name="Ike M."/>
        </authorList>
    </citation>
    <scope>NUCLEOTIDE SEQUENCE [LARGE SCALE GENOMIC DNA]</scope>
    <source>
        <strain evidence="2 3">SF-1</strain>
    </source>
</reference>
<evidence type="ECO:0000313" key="3">
    <source>
        <dbReference type="Proteomes" id="UP000031014"/>
    </source>
</evidence>
<evidence type="ECO:0000256" key="1">
    <source>
        <dbReference type="SAM" id="Phobius"/>
    </source>
</evidence>
<dbReference type="InterPro" id="IPR021486">
    <property type="entry name" value="DUF3139"/>
</dbReference>
<dbReference type="Pfam" id="PF11337">
    <property type="entry name" value="DUF3139"/>
    <property type="match status" value="1"/>
</dbReference>
<feature type="transmembrane region" description="Helical" evidence="1">
    <location>
        <begin position="6"/>
        <end position="26"/>
    </location>
</feature>
<comment type="caution">
    <text evidence="2">The sequence shown here is derived from an EMBL/GenBank/DDBJ whole genome shotgun (WGS) entry which is preliminary data.</text>
</comment>
<name>A0A0A8WZJ6_MESS1</name>
<keyword evidence="1" id="KW-0812">Transmembrane</keyword>
<gene>
    <name evidence="2" type="ORF">SAMD00020551_0317</name>
</gene>
<evidence type="ECO:0008006" key="4">
    <source>
        <dbReference type="Google" id="ProtNLM"/>
    </source>
</evidence>
<keyword evidence="3" id="KW-1185">Reference proteome</keyword>
<sequence length="133" mass="15439">MKKKVFVGVSAIVIFLVCFIVWYVNFPGYKNIAEDRIDTYMEAQEVDLEQGYKKRSSRDFKTGRWMIVYKFAEEPNLIYEYEYDRNTNSVLLIVFESPTMNGGSSIEKGMHYPSLEDGWSKFDSKGNLILGSD</sequence>
<organism evidence="2 3">
    <name type="scientific">Mesobacillus selenatarsenatis (strain DSM 18680 / JCM 14380 / FERM P-15431 / SF-1)</name>
    <dbReference type="NCBI Taxonomy" id="1321606"/>
    <lineage>
        <taxon>Bacteria</taxon>
        <taxon>Bacillati</taxon>
        <taxon>Bacillota</taxon>
        <taxon>Bacilli</taxon>
        <taxon>Bacillales</taxon>
        <taxon>Bacillaceae</taxon>
        <taxon>Mesobacillus</taxon>
    </lineage>
</organism>
<dbReference type="Proteomes" id="UP000031014">
    <property type="component" value="Unassembled WGS sequence"/>
</dbReference>
<keyword evidence="1" id="KW-0472">Membrane</keyword>
<keyword evidence="1" id="KW-1133">Transmembrane helix</keyword>
<evidence type="ECO:0000313" key="2">
    <source>
        <dbReference type="EMBL" id="GAM12187.1"/>
    </source>
</evidence>
<dbReference type="EMBL" id="BASE01000008">
    <property type="protein sequence ID" value="GAM12187.1"/>
    <property type="molecule type" value="Genomic_DNA"/>
</dbReference>
<protein>
    <recommendedName>
        <fullName evidence="4">DUF3139 domain-containing protein</fullName>
    </recommendedName>
</protein>
<dbReference type="OrthoDB" id="2971888at2"/>
<accession>A0A0A8WZJ6</accession>
<dbReference type="AlphaFoldDB" id="A0A0A8WZJ6"/>